<dbReference type="AlphaFoldDB" id="A0A1H8YQ11"/>
<dbReference type="Proteomes" id="UP000198582">
    <property type="component" value="Unassembled WGS sequence"/>
</dbReference>
<name>A0A1H8YQ11_9PSEU</name>
<dbReference type="OrthoDB" id="4303811at2"/>
<evidence type="ECO:0000313" key="2">
    <source>
        <dbReference type="EMBL" id="SEP54294.1"/>
    </source>
</evidence>
<sequence>MHGQDTHVGLPSLTVTDLRAVNLILPALEHSTVTVSAAGGGKRHVPEPSDTRPYNRACRNSPDGPGVAAVLITVLPDVCKRCRHRLDVPAPVGALWAVAVRIVAAHARLTRLRTSTRAHSWSGYAAALAASPRHEHPAVTALLDAVAAPDPVYGADRDRLAEAWVRIAADWETFLADYRRASPDADLTATASAACDEVIKNPALRKESDLLSRIVGDVDRWNQAHFLAGLVLEAWKVARGRGDTPGGCLSFALATAAQHLAGRVVRDVSLLPVPSHTAYAGECSVGAWAEREFDHLWREGATGWVQLLEDAYRGPGGPGSDDQRLVMVANWPLTRPVDRDLAYLAQYEQHGPAVPAGRRPLVGDYGPWGWEPTWSVVLAVPAFAATHAAELTARRRDQQITVGPVPADDPASTIEQALALARTAYPYLVEDAAADGIRARPSRAVIRARGERRPAHDNVIRLRPAPHVSSGSRDEAWAWCEGRISWIPDDGATETAAAAALTGMLARIYRIPPVRVLVETGRRPSTSTHTLAGNLADVDLARRDIGFLPLGEHAVLRIPLRRIIAITGDSDRGDVAELDAGWEPYPSPADTDRRAARPMP</sequence>
<protein>
    <submittedName>
        <fullName evidence="2">Uncharacterized protein</fullName>
    </submittedName>
</protein>
<reference evidence="2 3" key="1">
    <citation type="submission" date="2016-10" db="EMBL/GenBank/DDBJ databases">
        <authorList>
            <person name="de Groot N.N."/>
        </authorList>
    </citation>
    <scope>NUCLEOTIDE SEQUENCE [LARGE SCALE GENOMIC DNA]</scope>
    <source>
        <strain evidence="2 3">DSM 44993</strain>
    </source>
</reference>
<accession>A0A1H8YQ11</accession>
<feature type="region of interest" description="Disordered" evidence="1">
    <location>
        <begin position="577"/>
        <end position="600"/>
    </location>
</feature>
<proteinExistence type="predicted"/>
<organism evidence="2 3">
    <name type="scientific">Amycolatopsis saalfeldensis</name>
    <dbReference type="NCBI Taxonomy" id="394193"/>
    <lineage>
        <taxon>Bacteria</taxon>
        <taxon>Bacillati</taxon>
        <taxon>Actinomycetota</taxon>
        <taxon>Actinomycetes</taxon>
        <taxon>Pseudonocardiales</taxon>
        <taxon>Pseudonocardiaceae</taxon>
        <taxon>Amycolatopsis</taxon>
    </lineage>
</organism>
<feature type="region of interest" description="Disordered" evidence="1">
    <location>
        <begin position="36"/>
        <end position="55"/>
    </location>
</feature>
<dbReference type="RefSeq" id="WP_091629491.1">
    <property type="nucleotide sequence ID" value="NZ_FOEF01000042.1"/>
</dbReference>
<dbReference type="STRING" id="394193.SAMN04489732_14218"/>
<gene>
    <name evidence="2" type="ORF">SAMN04489732_14218</name>
</gene>
<keyword evidence="3" id="KW-1185">Reference proteome</keyword>
<evidence type="ECO:0000313" key="3">
    <source>
        <dbReference type="Proteomes" id="UP000198582"/>
    </source>
</evidence>
<evidence type="ECO:0000256" key="1">
    <source>
        <dbReference type="SAM" id="MobiDB-lite"/>
    </source>
</evidence>
<dbReference type="EMBL" id="FOEF01000042">
    <property type="protein sequence ID" value="SEP54294.1"/>
    <property type="molecule type" value="Genomic_DNA"/>
</dbReference>
<feature type="compositionally biased region" description="Basic and acidic residues" evidence="1">
    <location>
        <begin position="590"/>
        <end position="600"/>
    </location>
</feature>